<reference evidence="1 2" key="1">
    <citation type="journal article" date="2015" name="Biotechnol. Bioeng.">
        <title>Genome sequence and phenotypic characterization of Caulobacter segnis.</title>
        <authorList>
            <person name="Patel S."/>
            <person name="Fletcher B."/>
            <person name="Scott D.C."/>
            <person name="Ely B."/>
        </authorList>
    </citation>
    <scope>NUCLEOTIDE SEQUENCE [LARGE SCALE GENOMIC DNA]</scope>
    <source>
        <strain evidence="1 2">ERI-2</strain>
    </source>
</reference>
<evidence type="ECO:0000313" key="2">
    <source>
        <dbReference type="Proteomes" id="UP000077407"/>
    </source>
</evidence>
<organism evidence="1 2">
    <name type="scientific">Clostridium ljungdahlii</name>
    <dbReference type="NCBI Taxonomy" id="1538"/>
    <lineage>
        <taxon>Bacteria</taxon>
        <taxon>Bacillati</taxon>
        <taxon>Bacillota</taxon>
        <taxon>Clostridia</taxon>
        <taxon>Eubacteriales</taxon>
        <taxon>Clostridiaceae</taxon>
        <taxon>Clostridium</taxon>
    </lineage>
</organism>
<dbReference type="PATRIC" id="fig|1538.10.peg.1473"/>
<sequence>MKKKNILITPDVIEECLSESLDTIEKKACSYSKKQKSLK</sequence>
<dbReference type="AlphaFoldDB" id="A0A162L477"/>
<proteinExistence type="predicted"/>
<comment type="caution">
    <text evidence="1">The sequence shown here is derived from an EMBL/GenBank/DDBJ whole genome shotgun (WGS) entry which is preliminary data.</text>
</comment>
<name>A0A162L477_9CLOT</name>
<dbReference type="Proteomes" id="UP000077407">
    <property type="component" value="Unassembled WGS sequence"/>
</dbReference>
<protein>
    <submittedName>
        <fullName evidence="1">Uncharacterized protein</fullName>
    </submittedName>
</protein>
<accession>A0A162L477</accession>
<dbReference type="EMBL" id="LITT01000009">
    <property type="protein sequence ID" value="OAA90902.1"/>
    <property type="molecule type" value="Genomic_DNA"/>
</dbReference>
<gene>
    <name evidence="1" type="ORF">WY13_00968</name>
</gene>
<evidence type="ECO:0000313" key="1">
    <source>
        <dbReference type="EMBL" id="OAA90902.1"/>
    </source>
</evidence>